<reference evidence="2" key="1">
    <citation type="submission" date="2018-05" db="EMBL/GenBank/DDBJ databases">
        <authorList>
            <person name="Lanie J.A."/>
            <person name="Ng W.-L."/>
            <person name="Kazmierczak K.M."/>
            <person name="Andrzejewski T.M."/>
            <person name="Davidsen T.M."/>
            <person name="Wayne K.J."/>
            <person name="Tettelin H."/>
            <person name="Glass J.I."/>
            <person name="Rusch D."/>
            <person name="Podicherti R."/>
            <person name="Tsui H.-C.T."/>
            <person name="Winkler M.E."/>
        </authorList>
    </citation>
    <scope>NUCLEOTIDE SEQUENCE</scope>
</reference>
<name>A0A382N4H8_9ZZZZ</name>
<feature type="non-terminal residue" evidence="2">
    <location>
        <position position="1"/>
    </location>
</feature>
<gene>
    <name evidence="2" type="ORF">METZ01_LOCUS308524</name>
</gene>
<feature type="compositionally biased region" description="Polar residues" evidence="1">
    <location>
        <begin position="198"/>
        <end position="209"/>
    </location>
</feature>
<accession>A0A382N4H8</accession>
<feature type="region of interest" description="Disordered" evidence="1">
    <location>
        <begin position="190"/>
        <end position="209"/>
    </location>
</feature>
<sequence length="249" mass="28219">QYSEGVQKRISKLTKKWREAERQKEAALEYAKGVQYEHSQLKTKFSKLEPNYVKALENRVTAGMDAAKAKLTTAREAGDINAEVDAQKSIAQLGIEEVRLNALKDRQSQDKEKEVKTPSLTDTVGRTPPPDPKAEAWAEKNAWFGKDNAMTYTAFDYHKKLTEEEGFDPNSDEYYAEINKRMQLDFPHKFGKTDSQESTKLTQTVASAKRSVNPSRKTIRLTSSEVAIAKKLGVPLEEYAKQLKIMKEV</sequence>
<evidence type="ECO:0000313" key="2">
    <source>
        <dbReference type="EMBL" id="SVC55670.1"/>
    </source>
</evidence>
<dbReference type="EMBL" id="UINC01097722">
    <property type="protein sequence ID" value="SVC55670.1"/>
    <property type="molecule type" value="Genomic_DNA"/>
</dbReference>
<feature type="region of interest" description="Disordered" evidence="1">
    <location>
        <begin position="104"/>
        <end position="134"/>
    </location>
</feature>
<protein>
    <submittedName>
        <fullName evidence="2">Uncharacterized protein</fullName>
    </submittedName>
</protein>
<feature type="compositionally biased region" description="Basic and acidic residues" evidence="1">
    <location>
        <begin position="104"/>
        <end position="116"/>
    </location>
</feature>
<dbReference type="AlphaFoldDB" id="A0A382N4H8"/>
<evidence type="ECO:0000256" key="1">
    <source>
        <dbReference type="SAM" id="MobiDB-lite"/>
    </source>
</evidence>
<organism evidence="2">
    <name type="scientific">marine metagenome</name>
    <dbReference type="NCBI Taxonomy" id="408172"/>
    <lineage>
        <taxon>unclassified sequences</taxon>
        <taxon>metagenomes</taxon>
        <taxon>ecological metagenomes</taxon>
    </lineage>
</organism>
<proteinExistence type="predicted"/>